<accession>A0AAF3EUV5</accession>
<evidence type="ECO:0000259" key="2">
    <source>
        <dbReference type="PROSITE" id="PS50041"/>
    </source>
</evidence>
<evidence type="ECO:0000313" key="4">
    <source>
        <dbReference type="WBParaSite" id="MBELARI_LOCUS17960"/>
    </source>
</evidence>
<proteinExistence type="predicted"/>
<dbReference type="InterPro" id="IPR050111">
    <property type="entry name" value="C-type_lectin/snaclec_domain"/>
</dbReference>
<dbReference type="PANTHER" id="PTHR22803">
    <property type="entry name" value="MANNOSE, PHOSPHOLIPASE, LECTIN RECEPTOR RELATED"/>
    <property type="match status" value="1"/>
</dbReference>
<dbReference type="SUPFAM" id="SSF56436">
    <property type="entry name" value="C-type lectin-like"/>
    <property type="match status" value="2"/>
</dbReference>
<dbReference type="PROSITE" id="PS50041">
    <property type="entry name" value="C_TYPE_LECTIN_2"/>
    <property type="match status" value="1"/>
</dbReference>
<dbReference type="AlphaFoldDB" id="A0AAF3EUV5"/>
<organism evidence="3 4">
    <name type="scientific">Mesorhabditis belari</name>
    <dbReference type="NCBI Taxonomy" id="2138241"/>
    <lineage>
        <taxon>Eukaryota</taxon>
        <taxon>Metazoa</taxon>
        <taxon>Ecdysozoa</taxon>
        <taxon>Nematoda</taxon>
        <taxon>Chromadorea</taxon>
        <taxon>Rhabditida</taxon>
        <taxon>Rhabditina</taxon>
        <taxon>Rhabditomorpha</taxon>
        <taxon>Rhabditoidea</taxon>
        <taxon>Rhabditidae</taxon>
        <taxon>Mesorhabditinae</taxon>
        <taxon>Mesorhabditis</taxon>
    </lineage>
</organism>
<dbReference type="Pfam" id="PF00059">
    <property type="entry name" value="Lectin_C"/>
    <property type="match status" value="2"/>
</dbReference>
<keyword evidence="3" id="KW-1185">Reference proteome</keyword>
<feature type="chain" id="PRO_5042187311" description="C-type lectin domain-containing protein" evidence="1">
    <location>
        <begin position="20"/>
        <end position="249"/>
    </location>
</feature>
<feature type="domain" description="C-type lectin" evidence="2">
    <location>
        <begin position="81"/>
        <end position="192"/>
    </location>
</feature>
<dbReference type="InterPro" id="IPR016187">
    <property type="entry name" value="CTDL_fold"/>
</dbReference>
<dbReference type="InterPro" id="IPR001304">
    <property type="entry name" value="C-type_lectin-like"/>
</dbReference>
<reference evidence="4" key="1">
    <citation type="submission" date="2024-02" db="UniProtKB">
        <authorList>
            <consortium name="WormBaseParasite"/>
        </authorList>
    </citation>
    <scope>IDENTIFICATION</scope>
</reference>
<dbReference type="Gene3D" id="3.10.100.10">
    <property type="entry name" value="Mannose-Binding Protein A, subunit A"/>
    <property type="match status" value="2"/>
</dbReference>
<dbReference type="InterPro" id="IPR016186">
    <property type="entry name" value="C-type_lectin-like/link_sf"/>
</dbReference>
<evidence type="ECO:0000256" key="1">
    <source>
        <dbReference type="SAM" id="SignalP"/>
    </source>
</evidence>
<feature type="signal peptide" evidence="1">
    <location>
        <begin position="1"/>
        <end position="19"/>
    </location>
</feature>
<evidence type="ECO:0000313" key="3">
    <source>
        <dbReference type="Proteomes" id="UP000887575"/>
    </source>
</evidence>
<dbReference type="Proteomes" id="UP000887575">
    <property type="component" value="Unassembled WGS sequence"/>
</dbReference>
<dbReference type="SMART" id="SM00034">
    <property type="entry name" value="CLECT"/>
    <property type="match status" value="1"/>
</dbReference>
<name>A0AAF3EUV5_9BILA</name>
<dbReference type="WBParaSite" id="MBELARI_LOCUS17960">
    <property type="protein sequence ID" value="MBELARI_LOCUS17960"/>
    <property type="gene ID" value="MBELARI_LOCUS17960"/>
</dbReference>
<dbReference type="CDD" id="cd00037">
    <property type="entry name" value="CLECT"/>
    <property type="match status" value="1"/>
</dbReference>
<protein>
    <recommendedName>
        <fullName evidence="2">C-type lectin domain-containing protein</fullName>
    </recommendedName>
</protein>
<keyword evidence="1" id="KW-0732">Signal</keyword>
<sequence>MLKVFQFTSILLFCQSLKGEPQCPNGSQYFEPLGYCLQAIKEAAPWGYAESYCQAFGGHLASIHNLMMNSVLNGVKDSAFNGSGCYVGGRKVNGSWTWSDGTKFSYQIWNPATTCPKGATYAAELGTWLTSAKSFYIGGRRNGGNYQWMDGSPFTYTKWSIGEPRFDCVLLVKETGNWITTNCSSSYQFICELPAIVNGGCSTTALTTTPTTQSPITYPPPPSLICPSDELLYTCQSDPQYFNGFAYWV</sequence>